<comment type="catalytic activity">
    <reaction evidence="8">
        <text>L-threonyl-[protein] + ATP = O-phospho-L-threonyl-[protein] + ADP + H(+)</text>
        <dbReference type="Rhea" id="RHEA:46608"/>
        <dbReference type="Rhea" id="RHEA-COMP:11060"/>
        <dbReference type="Rhea" id="RHEA-COMP:11605"/>
        <dbReference type="ChEBI" id="CHEBI:15378"/>
        <dbReference type="ChEBI" id="CHEBI:30013"/>
        <dbReference type="ChEBI" id="CHEBI:30616"/>
        <dbReference type="ChEBI" id="CHEBI:61977"/>
        <dbReference type="ChEBI" id="CHEBI:456216"/>
        <dbReference type="EC" id="2.7.11.1"/>
    </reaction>
</comment>
<evidence type="ECO:0000256" key="9">
    <source>
        <dbReference type="ARBA" id="ARBA00048679"/>
    </source>
</evidence>
<reference evidence="11" key="1">
    <citation type="submission" date="2018-02" db="EMBL/GenBank/DDBJ databases">
        <authorList>
            <person name="Silar P."/>
        </authorList>
    </citation>
    <scope>NUCLEOTIDE SEQUENCE [LARGE SCALE GENOMIC DNA]</scope>
    <source>
        <strain evidence="11">T</strain>
    </source>
</reference>
<evidence type="ECO:0000259" key="10">
    <source>
        <dbReference type="PROSITE" id="PS50011"/>
    </source>
</evidence>
<proteinExistence type="predicted"/>
<keyword evidence="12" id="KW-1185">Reference proteome</keyword>
<dbReference type="Proteomes" id="UP000280685">
    <property type="component" value="Chromosome 4"/>
</dbReference>
<evidence type="ECO:0000313" key="12">
    <source>
        <dbReference type="Proteomes" id="UP000280685"/>
    </source>
</evidence>
<dbReference type="Pfam" id="PF17667">
    <property type="entry name" value="Pkinase_fungal"/>
    <property type="match status" value="1"/>
</dbReference>
<comment type="subunit">
    <text evidence="2">Component of the EKC/KEOPS complex composed of at least BUD32, CGI121, GON7, KAE1 and PCC1; the whole complex dimerizes.</text>
</comment>
<dbReference type="InterPro" id="IPR011009">
    <property type="entry name" value="Kinase-like_dom_sf"/>
</dbReference>
<dbReference type="InterPro" id="IPR000719">
    <property type="entry name" value="Prot_kinase_dom"/>
</dbReference>
<dbReference type="PROSITE" id="PS00109">
    <property type="entry name" value="PROTEIN_KINASE_TYR"/>
    <property type="match status" value="1"/>
</dbReference>
<evidence type="ECO:0000256" key="5">
    <source>
        <dbReference type="ARBA" id="ARBA00019973"/>
    </source>
</evidence>
<dbReference type="InterPro" id="IPR008266">
    <property type="entry name" value="Tyr_kinase_AS"/>
</dbReference>
<evidence type="ECO:0000313" key="11">
    <source>
        <dbReference type="EMBL" id="VBB79605.1"/>
    </source>
</evidence>
<dbReference type="PANTHER" id="PTHR38248:SF2">
    <property type="entry name" value="FUNK1 11"/>
    <property type="match status" value="1"/>
</dbReference>
<gene>
    <name evidence="11" type="ORF">PODCO_401923</name>
</gene>
<dbReference type="InterPro" id="IPR040976">
    <property type="entry name" value="Pkinase_fungal"/>
</dbReference>
<dbReference type="Gene3D" id="1.10.510.10">
    <property type="entry name" value="Transferase(Phosphotransferase) domain 1"/>
    <property type="match status" value="1"/>
</dbReference>
<dbReference type="PANTHER" id="PTHR38248">
    <property type="entry name" value="FUNK1 6"/>
    <property type="match status" value="1"/>
</dbReference>
<evidence type="ECO:0000256" key="3">
    <source>
        <dbReference type="ARBA" id="ARBA00012513"/>
    </source>
</evidence>
<evidence type="ECO:0000256" key="2">
    <source>
        <dbReference type="ARBA" id="ARBA00011534"/>
    </source>
</evidence>
<comment type="function">
    <text evidence="1">Component of the EKC/KEOPS complex that is required for the formation of a threonylcarbamoyl group on adenosine at position 37 (t(6)A37) in tRNAs that read codons beginning with adenine. The complex is probably involved in the transfer of the threonylcarbamoyl moiety of threonylcarbamoyl-AMP (TC-AMP) to the N6 group of A37. BUD32 has ATPase activity in the context of the EKC/KEOPS complex and likely plays a supporting role to the catalytic subunit KAE1. The EKC/KEOPS complex also promotes both telomere uncapping and telomere elongation. The complex is required for efficient recruitment of transcriptional coactivators.</text>
</comment>
<accession>A0ABY6S945</accession>
<dbReference type="SUPFAM" id="SSF56112">
    <property type="entry name" value="Protein kinase-like (PK-like)"/>
    <property type="match status" value="1"/>
</dbReference>
<feature type="domain" description="Protein kinase" evidence="10">
    <location>
        <begin position="251"/>
        <end position="564"/>
    </location>
</feature>
<organism evidence="11 12">
    <name type="scientific">Podospora comata</name>
    <dbReference type="NCBI Taxonomy" id="48703"/>
    <lineage>
        <taxon>Eukaryota</taxon>
        <taxon>Fungi</taxon>
        <taxon>Dikarya</taxon>
        <taxon>Ascomycota</taxon>
        <taxon>Pezizomycotina</taxon>
        <taxon>Sordariomycetes</taxon>
        <taxon>Sordariomycetidae</taxon>
        <taxon>Sordariales</taxon>
        <taxon>Podosporaceae</taxon>
        <taxon>Podospora</taxon>
    </lineage>
</organism>
<evidence type="ECO:0000256" key="8">
    <source>
        <dbReference type="ARBA" id="ARBA00047899"/>
    </source>
</evidence>
<evidence type="ECO:0000256" key="7">
    <source>
        <dbReference type="ARBA" id="ARBA00033194"/>
    </source>
</evidence>
<dbReference type="EC" id="2.7.11.1" evidence="3"/>
<dbReference type="EMBL" id="LR026967">
    <property type="protein sequence ID" value="VBB79605.1"/>
    <property type="molecule type" value="Genomic_DNA"/>
</dbReference>
<protein>
    <recommendedName>
        <fullName evidence="5">EKC/KEOPS complex subunit BUD32</fullName>
        <ecNumber evidence="3">2.7.11.1</ecNumber>
    </recommendedName>
    <alternativeName>
        <fullName evidence="6 7">Atypical Serine/threonine protein kinase BUD32</fullName>
    </alternativeName>
    <alternativeName>
        <fullName evidence="4">EKC/KEOPS complex subunit bud32</fullName>
    </alternativeName>
</protein>
<evidence type="ECO:0000256" key="4">
    <source>
        <dbReference type="ARBA" id="ARBA00013948"/>
    </source>
</evidence>
<dbReference type="PROSITE" id="PS50011">
    <property type="entry name" value="PROTEIN_KINASE_DOM"/>
    <property type="match status" value="1"/>
</dbReference>
<comment type="catalytic activity">
    <reaction evidence="9">
        <text>L-seryl-[protein] + ATP = O-phospho-L-seryl-[protein] + ADP + H(+)</text>
        <dbReference type="Rhea" id="RHEA:17989"/>
        <dbReference type="Rhea" id="RHEA-COMP:9863"/>
        <dbReference type="Rhea" id="RHEA-COMP:11604"/>
        <dbReference type="ChEBI" id="CHEBI:15378"/>
        <dbReference type="ChEBI" id="CHEBI:29999"/>
        <dbReference type="ChEBI" id="CHEBI:30616"/>
        <dbReference type="ChEBI" id="CHEBI:83421"/>
        <dbReference type="ChEBI" id="CHEBI:456216"/>
        <dbReference type="EC" id="2.7.11.1"/>
    </reaction>
</comment>
<evidence type="ECO:0000256" key="6">
    <source>
        <dbReference type="ARBA" id="ARBA00030980"/>
    </source>
</evidence>
<evidence type="ECO:0000256" key="1">
    <source>
        <dbReference type="ARBA" id="ARBA00003747"/>
    </source>
</evidence>
<sequence>MSSIPFPSMPSEAALHSIREDLKNNVFRGVDGFLVKYFEDKSWAAAILNKMHDTESTQVVGKLVADVPNLVDLDILTEWLTRLQSLFFAADPLDFHFRIQATTATDSPFSASIYLETPDGQGVAGSTRVFGEYHHGSAPVAAEDDSGFQRFCLLARQVFKTQSARLFLHAFLVRGMTLELWVFDRSGAYSSEKLDLAQSPHLFVQTLAGYAMMSDEECGINPFVKRLGPRPDGYVSLDLDDKLYLRPEVIAAPDYLVGPGTTCYVASASAVGESNTVVKFSWRVDQTPTELRALKRAGERNVWGVIRLLGHRDLGSIAGLRQGLQFPQPFVDRTFSCVVTAPLGRPIQKFTSIRELLEVLCDLVKALRSLHIDGRMIHRDIALKNLVITSQHGADSPKGMLIDLDQALDLDNRRTIEPLVGSDGFMAIGILSWRPHTYRHDLESLFYVFLWLAIGNDREHDDAYGILEGLPKTSRLWKWCSMDFYAAGQVKAADMSPEGFLGILHEFSADFAPLQDLAKKLHELIFPVRDGEIFTGTETEQTAIERLYDGMADAFRLAAITFQN</sequence>
<name>A0ABY6S945_PODCO</name>